<dbReference type="Pfam" id="PF00578">
    <property type="entry name" value="AhpC-TSA"/>
    <property type="match status" value="1"/>
</dbReference>
<evidence type="ECO:0000313" key="5">
    <source>
        <dbReference type="EMBL" id="QLH83536.1"/>
    </source>
</evidence>
<dbReference type="GO" id="GO:0016491">
    <property type="term" value="F:oxidoreductase activity"/>
    <property type="evidence" value="ECO:0007669"/>
    <property type="project" value="UniProtKB-KW"/>
</dbReference>
<dbReference type="OrthoDB" id="6924at2157"/>
<dbReference type="Gene3D" id="3.40.30.10">
    <property type="entry name" value="Glutaredoxin"/>
    <property type="match status" value="1"/>
</dbReference>
<gene>
    <name evidence="5" type="ORF">HZS54_18705</name>
</gene>
<feature type="domain" description="Thioredoxin" evidence="4">
    <location>
        <begin position="2"/>
        <end position="158"/>
    </location>
</feature>
<dbReference type="GeneID" id="56084664"/>
<protein>
    <submittedName>
        <fullName evidence="5">Redoxin domain-containing protein</fullName>
    </submittedName>
</protein>
<dbReference type="RefSeq" id="WP_179918581.1">
    <property type="nucleotide sequence ID" value="NZ_CP058909.1"/>
</dbReference>
<dbReference type="GO" id="GO:0016209">
    <property type="term" value="F:antioxidant activity"/>
    <property type="evidence" value="ECO:0007669"/>
    <property type="project" value="InterPro"/>
</dbReference>
<evidence type="ECO:0000259" key="4">
    <source>
        <dbReference type="PROSITE" id="PS51352"/>
    </source>
</evidence>
<dbReference type="InterPro" id="IPR013766">
    <property type="entry name" value="Thioredoxin_domain"/>
</dbReference>
<dbReference type="SUPFAM" id="SSF52833">
    <property type="entry name" value="Thioredoxin-like"/>
    <property type="match status" value="1"/>
</dbReference>
<dbReference type="AlphaFoldDB" id="A0A7D5TI62"/>
<dbReference type="InterPro" id="IPR050455">
    <property type="entry name" value="Tpx_Peroxidase_subfamily"/>
</dbReference>
<dbReference type="PANTHER" id="PTHR43110:SF1">
    <property type="entry name" value="THIOL PEROXIDASE"/>
    <property type="match status" value="1"/>
</dbReference>
<evidence type="ECO:0000256" key="1">
    <source>
        <dbReference type="ARBA" id="ARBA00023002"/>
    </source>
</evidence>
<feature type="active site" description="Cysteine sulfenic acid (-SOH) intermediate; for peroxidase activity" evidence="3">
    <location>
        <position position="47"/>
    </location>
</feature>
<keyword evidence="2" id="KW-0676">Redox-active center</keyword>
<evidence type="ECO:0000256" key="2">
    <source>
        <dbReference type="ARBA" id="ARBA00023284"/>
    </source>
</evidence>
<sequence length="158" mass="16988">MVDEGDAAPDFTAPLADGDVTQFTLSDRLDEAPLVLAFFPGAFTGTCTHEMETFEDRLDEFGDLGATVYGVSVDTPFALNAFREDSGLTFGMLSDTNRRIVDAYDLAMDFASLGVDDVAKRAVVVVDGEGAVRYEWVAGDPGIEPDYDEVRDAVAALD</sequence>
<dbReference type="PIRSF" id="PIRSF000239">
    <property type="entry name" value="AHPC"/>
    <property type="match status" value="1"/>
</dbReference>
<dbReference type="InterPro" id="IPR024706">
    <property type="entry name" value="Peroxiredoxin_AhpC-typ"/>
</dbReference>
<name>A0A7D5TI62_9EURY</name>
<evidence type="ECO:0000313" key="6">
    <source>
        <dbReference type="Proteomes" id="UP000509346"/>
    </source>
</evidence>
<evidence type="ECO:0000256" key="3">
    <source>
        <dbReference type="PIRSR" id="PIRSR000239-1"/>
    </source>
</evidence>
<dbReference type="PANTHER" id="PTHR43110">
    <property type="entry name" value="THIOL PEROXIDASE"/>
    <property type="match status" value="1"/>
</dbReference>
<accession>A0A7D5TI62</accession>
<dbReference type="InterPro" id="IPR000866">
    <property type="entry name" value="AhpC/TSA"/>
</dbReference>
<dbReference type="EMBL" id="CP058909">
    <property type="protein sequence ID" value="QLH83536.1"/>
    <property type="molecule type" value="Genomic_DNA"/>
</dbReference>
<reference evidence="5 6" key="1">
    <citation type="submission" date="2020-07" db="EMBL/GenBank/DDBJ databases">
        <title>Halosimplex litoreum sp. nov. and Halosimplex rubrum sp. nov., isolated from different salt environments.</title>
        <authorList>
            <person name="Cui H."/>
        </authorList>
    </citation>
    <scope>NUCLEOTIDE SEQUENCE [LARGE SCALE GENOMIC DNA]</scope>
    <source>
        <strain evidence="5 6">R2</strain>
    </source>
</reference>
<keyword evidence="1" id="KW-0560">Oxidoreductase</keyword>
<keyword evidence="6" id="KW-1185">Reference proteome</keyword>
<dbReference type="Proteomes" id="UP000509346">
    <property type="component" value="Chromosome"/>
</dbReference>
<dbReference type="KEGG" id="hpel:HZS54_18705"/>
<organism evidence="5 6">
    <name type="scientific">Halosimplex pelagicum</name>
    <dbReference type="NCBI Taxonomy" id="869886"/>
    <lineage>
        <taxon>Archaea</taxon>
        <taxon>Methanobacteriati</taxon>
        <taxon>Methanobacteriota</taxon>
        <taxon>Stenosarchaea group</taxon>
        <taxon>Halobacteria</taxon>
        <taxon>Halobacteriales</taxon>
        <taxon>Haloarculaceae</taxon>
        <taxon>Halosimplex</taxon>
    </lineage>
</organism>
<proteinExistence type="predicted"/>
<dbReference type="InterPro" id="IPR036249">
    <property type="entry name" value="Thioredoxin-like_sf"/>
</dbReference>
<dbReference type="PROSITE" id="PS51352">
    <property type="entry name" value="THIOREDOXIN_2"/>
    <property type="match status" value="1"/>
</dbReference>